<accession>A0AAD3CJ90</accession>
<feature type="signal peptide" evidence="1">
    <location>
        <begin position="1"/>
        <end position="20"/>
    </location>
</feature>
<dbReference type="Proteomes" id="UP001054902">
    <property type="component" value="Unassembled WGS sequence"/>
</dbReference>
<comment type="caution">
    <text evidence="2">The sequence shown here is derived from an EMBL/GenBank/DDBJ whole genome shotgun (WGS) entry which is preliminary data.</text>
</comment>
<evidence type="ECO:0000313" key="3">
    <source>
        <dbReference type="Proteomes" id="UP001054902"/>
    </source>
</evidence>
<organism evidence="2 3">
    <name type="scientific">Chaetoceros tenuissimus</name>
    <dbReference type="NCBI Taxonomy" id="426638"/>
    <lineage>
        <taxon>Eukaryota</taxon>
        <taxon>Sar</taxon>
        <taxon>Stramenopiles</taxon>
        <taxon>Ochrophyta</taxon>
        <taxon>Bacillariophyta</taxon>
        <taxon>Coscinodiscophyceae</taxon>
        <taxon>Chaetocerotophycidae</taxon>
        <taxon>Chaetocerotales</taxon>
        <taxon>Chaetocerotaceae</taxon>
        <taxon>Chaetoceros</taxon>
    </lineage>
</organism>
<name>A0AAD3CJ90_9STRA</name>
<dbReference type="AlphaFoldDB" id="A0AAD3CJ90"/>
<keyword evidence="1" id="KW-0732">Signal</keyword>
<evidence type="ECO:0008006" key="4">
    <source>
        <dbReference type="Google" id="ProtNLM"/>
    </source>
</evidence>
<protein>
    <recommendedName>
        <fullName evidence="4">ShKT domain-containing protein</fullName>
    </recommendedName>
</protein>
<evidence type="ECO:0000256" key="1">
    <source>
        <dbReference type="SAM" id="SignalP"/>
    </source>
</evidence>
<sequence>MSRFLSLAAIVASATNLTSAQTCTDNTNPFYVTTDDGTQKLKSCRIASKNPWGQCEKPEVKENCPKLCALCPDDIMCKVRVDLQFPPEADTFQGYHADFMSITKEGETEPCYSSNSKTFWGCTFFGNDASINTMGSTLEKTRSVIRVYDARQSSLRIGVSHRFNEKEVMEDFDETVRSNLVIKVNGQMLSKSFRHSKNLGRLTHSGFDQVSTVNKNVGFVNPEYNGDYFVDIDCDQQCNCNIVQKDATCRLKAQLKFDPIVDENYGFRRDFVEASNDKGEICSKDSELHWCTVYGDALILNFENQEYYDFNMASFMNIPDASDKTFKFHLGQDVVDEAPAELYEDPATLYLYVNNELLTSYKRDRAQNSSTISVSCDNSCDCHVH</sequence>
<feature type="chain" id="PRO_5042094396" description="ShKT domain-containing protein" evidence="1">
    <location>
        <begin position="21"/>
        <end position="385"/>
    </location>
</feature>
<proteinExistence type="predicted"/>
<evidence type="ECO:0000313" key="2">
    <source>
        <dbReference type="EMBL" id="GFH46618.1"/>
    </source>
</evidence>
<dbReference type="EMBL" id="BLLK01000022">
    <property type="protein sequence ID" value="GFH46618.1"/>
    <property type="molecule type" value="Genomic_DNA"/>
</dbReference>
<reference evidence="2 3" key="1">
    <citation type="journal article" date="2021" name="Sci. Rep.">
        <title>The genome of the diatom Chaetoceros tenuissimus carries an ancient integrated fragment of an extant virus.</title>
        <authorList>
            <person name="Hongo Y."/>
            <person name="Kimura K."/>
            <person name="Takaki Y."/>
            <person name="Yoshida Y."/>
            <person name="Baba S."/>
            <person name="Kobayashi G."/>
            <person name="Nagasaki K."/>
            <person name="Hano T."/>
            <person name="Tomaru Y."/>
        </authorList>
    </citation>
    <scope>NUCLEOTIDE SEQUENCE [LARGE SCALE GENOMIC DNA]</scope>
    <source>
        <strain evidence="2 3">NIES-3715</strain>
    </source>
</reference>
<gene>
    <name evidence="2" type="ORF">CTEN210_03092</name>
</gene>
<keyword evidence="3" id="KW-1185">Reference proteome</keyword>